<proteinExistence type="predicted"/>
<keyword evidence="2" id="KW-0472">Membrane</keyword>
<accession>A0A8H3QJJ4</accession>
<name>A0A8H3QJJ4_9GLOM</name>
<organism evidence="3 4">
    <name type="scientific">Rhizophagus clarus</name>
    <dbReference type="NCBI Taxonomy" id="94130"/>
    <lineage>
        <taxon>Eukaryota</taxon>
        <taxon>Fungi</taxon>
        <taxon>Fungi incertae sedis</taxon>
        <taxon>Mucoromycota</taxon>
        <taxon>Glomeromycotina</taxon>
        <taxon>Glomeromycetes</taxon>
        <taxon>Glomerales</taxon>
        <taxon>Glomeraceae</taxon>
        <taxon>Rhizophagus</taxon>
    </lineage>
</organism>
<keyword evidence="2" id="KW-0812">Transmembrane</keyword>
<keyword evidence="2" id="KW-1133">Transmembrane helix</keyword>
<dbReference type="AlphaFoldDB" id="A0A8H3QJJ4"/>
<comment type="caution">
    <text evidence="3">The sequence shown here is derived from an EMBL/GenBank/DDBJ whole genome shotgun (WGS) entry which is preliminary data.</text>
</comment>
<feature type="region of interest" description="Disordered" evidence="1">
    <location>
        <begin position="161"/>
        <end position="260"/>
    </location>
</feature>
<feature type="transmembrane region" description="Helical" evidence="2">
    <location>
        <begin position="552"/>
        <end position="573"/>
    </location>
</feature>
<gene>
    <name evidence="3" type="ORF">RCL2_001051800</name>
</gene>
<feature type="compositionally biased region" description="Polar residues" evidence="1">
    <location>
        <begin position="223"/>
        <end position="256"/>
    </location>
</feature>
<evidence type="ECO:0000256" key="1">
    <source>
        <dbReference type="SAM" id="MobiDB-lite"/>
    </source>
</evidence>
<evidence type="ECO:0000256" key="2">
    <source>
        <dbReference type="SAM" id="Phobius"/>
    </source>
</evidence>
<evidence type="ECO:0000313" key="3">
    <source>
        <dbReference type="EMBL" id="GES83360.1"/>
    </source>
</evidence>
<protein>
    <submittedName>
        <fullName evidence="3">Uncharacterized protein</fullName>
    </submittedName>
</protein>
<dbReference type="EMBL" id="BLAL01000068">
    <property type="protein sequence ID" value="GES83360.1"/>
    <property type="molecule type" value="Genomic_DNA"/>
</dbReference>
<dbReference type="Proteomes" id="UP000615446">
    <property type="component" value="Unassembled WGS sequence"/>
</dbReference>
<evidence type="ECO:0000313" key="4">
    <source>
        <dbReference type="Proteomes" id="UP000615446"/>
    </source>
</evidence>
<reference evidence="3" key="1">
    <citation type="submission" date="2019-10" db="EMBL/GenBank/DDBJ databases">
        <title>Conservation and host-specific expression of non-tandemly repeated heterogenous ribosome RNA gene in arbuscular mycorrhizal fungi.</title>
        <authorList>
            <person name="Maeda T."/>
            <person name="Kobayashi Y."/>
            <person name="Nakagawa T."/>
            <person name="Ezawa T."/>
            <person name="Yamaguchi K."/>
            <person name="Bino T."/>
            <person name="Nishimoto Y."/>
            <person name="Shigenobu S."/>
            <person name="Kawaguchi M."/>
        </authorList>
    </citation>
    <scope>NUCLEOTIDE SEQUENCE</scope>
    <source>
        <strain evidence="3">HR1</strain>
    </source>
</reference>
<sequence>MQLSPECLDAVRYRAFWEDTEEPSLKKFLDFRLLAGDLEDKQTEYHRYKQELETIGKFYAEMSEPGQEVIRWKNAFKKSKQSTVISLFWKLQNVRQNIAVKNVLIEDKINMQENKAKAKVRKLQADQHVTIATVTTGQIQQYARSTTTKFLDEKERTIKRARTYKESDNNDNTENNHLLLSDEKSSTVSIQDQFSPNDKSSDDESEDDGDHVDYKIDDDSDEFSNSSLLGRNDAKGTQTPPHQITGNTSFAQSSANETHESILRASSENLTGLNEAKYFKEFISLFEEYKEREKNNVYSCTNDDVMDIRGDGGFAKFLTIEQYTKLLSLRPKRRAVLPNGWREVIEEYYKESLTEDGPKKTIRLVMLPLIESFLKPIPDISASNSSEHHYWAEFGHRFFSYALQEFAGLDWRAMEVPVLASKYRKNYELDHSLYKVVEGKCADLLAWSWETKEEIFVGEQAGPPTKPDLTKLFMDSFKLYRELRDCVNVRILNAMKIGDVNYTNRAVFGILGYLFEIKMLIMWKDEFIKMIMIKFRLRDDLSTECNALELCWLKVSIFYVYFIYFKLFGGSCITQNIASRRKIDC</sequence>
<dbReference type="OrthoDB" id="2441807at2759"/>
<feature type="compositionally biased region" description="Acidic residues" evidence="1">
    <location>
        <begin position="201"/>
        <end position="210"/>
    </location>
</feature>